<dbReference type="Proteomes" id="UP000054248">
    <property type="component" value="Unassembled WGS sequence"/>
</dbReference>
<dbReference type="InterPro" id="IPR032675">
    <property type="entry name" value="LRR_dom_sf"/>
</dbReference>
<sequence length="484" mass="54540">MNNPIGRGHPSLNHDILINVFANCTQSANAVSARVCRRWSEPAIDHLWLSLPSLFPLLRVLLPLVIVDGARDFDYDAPQPNWERFWARSARVRTLKHDDNGRPGSIDSARDLKGRIAPGVIPYLLLHQSWADSGRFLLPNLKNLEWTTYWAQSLLQLPYLTSPNLRELAINLSAASLPSAPVMRCLKLLASLSGLELRRLRITTAYKDKDQDLELAPAVASFVESQRALSTLELGWLYSEGEIIQTLYHHQRLVFLELLLAFDSYDLVQKSLQSLAGHCPLIETLKIFCPTTFPQPMTCDVIRPLFGCKQLRELQVCYGGDFEVNSESVRSMGEAWRDLEILNLCAGAKGSRWDGAPFTLLEDFAAEFGLKLRRLALNFTCPEELPTADVVTTSFSQLEILGVGKSKIDSVDRFGALAEFLVSVCSEKTEIAYIHKDYWRADAFQTKGWENAPDTKSWVLVKDIMQRGRRLRQTGLERVPIGSQ</sequence>
<reference evidence="2" key="2">
    <citation type="submission" date="2015-01" db="EMBL/GenBank/DDBJ databases">
        <title>Evolutionary Origins and Diversification of the Mycorrhizal Mutualists.</title>
        <authorList>
            <consortium name="DOE Joint Genome Institute"/>
            <consortium name="Mycorrhizal Genomics Consortium"/>
            <person name="Kohler A."/>
            <person name="Kuo A."/>
            <person name="Nagy L.G."/>
            <person name="Floudas D."/>
            <person name="Copeland A."/>
            <person name="Barry K.W."/>
            <person name="Cichocki N."/>
            <person name="Veneault-Fourrey C."/>
            <person name="LaButti K."/>
            <person name="Lindquist E.A."/>
            <person name="Lipzen A."/>
            <person name="Lundell T."/>
            <person name="Morin E."/>
            <person name="Murat C."/>
            <person name="Riley R."/>
            <person name="Ohm R."/>
            <person name="Sun H."/>
            <person name="Tunlid A."/>
            <person name="Henrissat B."/>
            <person name="Grigoriev I.V."/>
            <person name="Hibbett D.S."/>
            <person name="Martin F."/>
        </authorList>
    </citation>
    <scope>NUCLEOTIDE SEQUENCE [LARGE SCALE GENOMIC DNA]</scope>
    <source>
        <strain evidence="2">MUT 4182</strain>
    </source>
</reference>
<organism evidence="1 2">
    <name type="scientific">Tulasnella calospora MUT 4182</name>
    <dbReference type="NCBI Taxonomy" id="1051891"/>
    <lineage>
        <taxon>Eukaryota</taxon>
        <taxon>Fungi</taxon>
        <taxon>Dikarya</taxon>
        <taxon>Basidiomycota</taxon>
        <taxon>Agaricomycotina</taxon>
        <taxon>Agaricomycetes</taxon>
        <taxon>Cantharellales</taxon>
        <taxon>Tulasnellaceae</taxon>
        <taxon>Tulasnella</taxon>
    </lineage>
</organism>
<dbReference type="HOGENOM" id="CLU_021164_5_3_1"/>
<evidence type="ECO:0008006" key="3">
    <source>
        <dbReference type="Google" id="ProtNLM"/>
    </source>
</evidence>
<keyword evidence="2" id="KW-1185">Reference proteome</keyword>
<dbReference type="SUPFAM" id="SSF52047">
    <property type="entry name" value="RNI-like"/>
    <property type="match status" value="1"/>
</dbReference>
<gene>
    <name evidence="1" type="ORF">M407DRAFT_19884</name>
</gene>
<proteinExistence type="predicted"/>
<dbReference type="OrthoDB" id="3184702at2759"/>
<reference evidence="1 2" key="1">
    <citation type="submission" date="2014-04" db="EMBL/GenBank/DDBJ databases">
        <authorList>
            <consortium name="DOE Joint Genome Institute"/>
            <person name="Kuo A."/>
            <person name="Girlanda M."/>
            <person name="Perotto S."/>
            <person name="Kohler A."/>
            <person name="Nagy L.G."/>
            <person name="Floudas D."/>
            <person name="Copeland A."/>
            <person name="Barry K.W."/>
            <person name="Cichocki N."/>
            <person name="Veneault-Fourrey C."/>
            <person name="LaButti K."/>
            <person name="Lindquist E.A."/>
            <person name="Lipzen A."/>
            <person name="Lundell T."/>
            <person name="Morin E."/>
            <person name="Murat C."/>
            <person name="Sun H."/>
            <person name="Tunlid A."/>
            <person name="Henrissat B."/>
            <person name="Grigoriev I.V."/>
            <person name="Hibbett D.S."/>
            <person name="Martin F."/>
            <person name="Nordberg H.P."/>
            <person name="Cantor M.N."/>
            <person name="Hua S.X."/>
        </authorList>
    </citation>
    <scope>NUCLEOTIDE SEQUENCE [LARGE SCALE GENOMIC DNA]</scope>
    <source>
        <strain evidence="1 2">MUT 4182</strain>
    </source>
</reference>
<dbReference type="AlphaFoldDB" id="A0A0C3MB89"/>
<dbReference type="Gene3D" id="3.80.10.10">
    <property type="entry name" value="Ribonuclease Inhibitor"/>
    <property type="match status" value="1"/>
</dbReference>
<name>A0A0C3MB89_9AGAM</name>
<protein>
    <recommendedName>
        <fullName evidence="3">F-box domain-containing protein</fullName>
    </recommendedName>
</protein>
<accession>A0A0C3MB89</accession>
<evidence type="ECO:0000313" key="1">
    <source>
        <dbReference type="EMBL" id="KIO31002.1"/>
    </source>
</evidence>
<evidence type="ECO:0000313" key="2">
    <source>
        <dbReference type="Proteomes" id="UP000054248"/>
    </source>
</evidence>
<dbReference type="EMBL" id="KN822966">
    <property type="protein sequence ID" value="KIO31002.1"/>
    <property type="molecule type" value="Genomic_DNA"/>
</dbReference>